<gene>
    <name evidence="1" type="ORF">BB560_001788</name>
</gene>
<evidence type="ECO:0000313" key="2">
    <source>
        <dbReference type="Proteomes" id="UP000245609"/>
    </source>
</evidence>
<reference evidence="1 2" key="1">
    <citation type="journal article" date="2018" name="MBio">
        <title>Comparative Genomics Reveals the Core Gene Toolbox for the Fungus-Insect Symbiosis.</title>
        <authorList>
            <person name="Wang Y."/>
            <person name="Stata M."/>
            <person name="Wang W."/>
            <person name="Stajich J.E."/>
            <person name="White M.M."/>
            <person name="Moncalvo J.M."/>
        </authorList>
    </citation>
    <scope>NUCLEOTIDE SEQUENCE [LARGE SCALE GENOMIC DNA]</scope>
    <source>
        <strain evidence="1 2">SC-DP-2</strain>
    </source>
</reference>
<dbReference type="STRING" id="133381.A0A2T9ZGJ7"/>
<accession>A0A2T9ZGJ7</accession>
<dbReference type="InterPro" id="IPR018788">
    <property type="entry name" value="Proteasome_assmbl_chp_3"/>
</dbReference>
<dbReference type="InterPro" id="IPR053720">
    <property type="entry name" value="Psm_Assembly_Chaperone"/>
</dbReference>
<dbReference type="PANTHER" id="PTHR31051">
    <property type="entry name" value="PROTEASOME ASSEMBLY CHAPERONE 3"/>
    <property type="match status" value="1"/>
</dbReference>
<sequence>MDSGFPVDIKQIESVIQGTNTQVLALGYSNYIVLIVSQHNNIGSLIKLTLETDKKRLYSNRALLFSEDEELESPEDSVSELLPHSTVFSEQLREENNLMGNSLKRPILLALSIKLPSNLTNNSIDNDDEISETRNIINSVTEMVSQCRIW</sequence>
<comment type="caution">
    <text evidence="1">The sequence shown here is derived from an EMBL/GenBank/DDBJ whole genome shotgun (WGS) entry which is preliminary data.</text>
</comment>
<proteinExistence type="predicted"/>
<dbReference type="Gene3D" id="3.30.230.90">
    <property type="match status" value="1"/>
</dbReference>
<dbReference type="PANTHER" id="PTHR31051:SF1">
    <property type="entry name" value="PROTEASOME ASSEMBLY CHAPERONE 3"/>
    <property type="match status" value="1"/>
</dbReference>
<evidence type="ECO:0008006" key="3">
    <source>
        <dbReference type="Google" id="ProtNLM"/>
    </source>
</evidence>
<dbReference type="AlphaFoldDB" id="A0A2T9ZGJ7"/>
<dbReference type="Proteomes" id="UP000245609">
    <property type="component" value="Unassembled WGS sequence"/>
</dbReference>
<keyword evidence="2" id="KW-1185">Reference proteome</keyword>
<protein>
    <recommendedName>
        <fullName evidence="3">Proteasome assembly chaperone 3</fullName>
    </recommendedName>
</protein>
<dbReference type="OrthoDB" id="5593278at2759"/>
<organism evidence="1 2">
    <name type="scientific">Smittium megazygosporum</name>
    <dbReference type="NCBI Taxonomy" id="133381"/>
    <lineage>
        <taxon>Eukaryota</taxon>
        <taxon>Fungi</taxon>
        <taxon>Fungi incertae sedis</taxon>
        <taxon>Zoopagomycota</taxon>
        <taxon>Kickxellomycotina</taxon>
        <taxon>Harpellomycetes</taxon>
        <taxon>Harpellales</taxon>
        <taxon>Legeriomycetaceae</taxon>
        <taxon>Smittium</taxon>
    </lineage>
</organism>
<name>A0A2T9ZGJ7_9FUNG</name>
<evidence type="ECO:0000313" key="1">
    <source>
        <dbReference type="EMBL" id="PVV03706.1"/>
    </source>
</evidence>
<dbReference type="EMBL" id="MBFS01000199">
    <property type="protein sequence ID" value="PVV03706.1"/>
    <property type="molecule type" value="Genomic_DNA"/>
</dbReference>
<dbReference type="GO" id="GO:0043248">
    <property type="term" value="P:proteasome assembly"/>
    <property type="evidence" value="ECO:0007669"/>
    <property type="project" value="InterPro"/>
</dbReference>